<feature type="region of interest" description="Disordered" evidence="2">
    <location>
        <begin position="852"/>
        <end position="900"/>
    </location>
</feature>
<dbReference type="PROSITE" id="PS50157">
    <property type="entry name" value="ZINC_FINGER_C2H2_2"/>
    <property type="match status" value="1"/>
</dbReference>
<evidence type="ECO:0000313" key="4">
    <source>
        <dbReference type="EMBL" id="CAH3015644.1"/>
    </source>
</evidence>
<reference evidence="4 5" key="1">
    <citation type="submission" date="2022-05" db="EMBL/GenBank/DDBJ databases">
        <authorList>
            <consortium name="Genoscope - CEA"/>
            <person name="William W."/>
        </authorList>
    </citation>
    <scope>NUCLEOTIDE SEQUENCE [LARGE SCALE GENOMIC DNA]</scope>
</reference>
<organism evidence="4 5">
    <name type="scientific">Porites evermanni</name>
    <dbReference type="NCBI Taxonomy" id="104178"/>
    <lineage>
        <taxon>Eukaryota</taxon>
        <taxon>Metazoa</taxon>
        <taxon>Cnidaria</taxon>
        <taxon>Anthozoa</taxon>
        <taxon>Hexacorallia</taxon>
        <taxon>Scleractinia</taxon>
        <taxon>Fungiina</taxon>
        <taxon>Poritidae</taxon>
        <taxon>Porites</taxon>
    </lineage>
</organism>
<dbReference type="PANTHER" id="PTHR33845">
    <property type="entry name" value="C2H2-TYPE DOMAIN-CONTAINING PROTEIN"/>
    <property type="match status" value="1"/>
</dbReference>
<keyword evidence="1" id="KW-0862">Zinc</keyword>
<gene>
    <name evidence="4" type="ORF">PEVE_00019224</name>
</gene>
<dbReference type="PROSITE" id="PS00028">
    <property type="entry name" value="ZINC_FINGER_C2H2_1"/>
    <property type="match status" value="1"/>
</dbReference>
<feature type="compositionally biased region" description="Polar residues" evidence="2">
    <location>
        <begin position="852"/>
        <end position="871"/>
    </location>
</feature>
<proteinExistence type="predicted"/>
<evidence type="ECO:0000256" key="1">
    <source>
        <dbReference type="PROSITE-ProRule" id="PRU00042"/>
    </source>
</evidence>
<keyword evidence="1" id="KW-0479">Metal-binding</keyword>
<dbReference type="EMBL" id="CALNXI010000026">
    <property type="protein sequence ID" value="CAH3015644.1"/>
    <property type="molecule type" value="Genomic_DNA"/>
</dbReference>
<feature type="compositionally biased region" description="Acidic residues" evidence="2">
    <location>
        <begin position="187"/>
        <end position="199"/>
    </location>
</feature>
<feature type="region of interest" description="Disordered" evidence="2">
    <location>
        <begin position="182"/>
        <end position="202"/>
    </location>
</feature>
<protein>
    <recommendedName>
        <fullName evidence="3">C2H2-type domain-containing protein</fullName>
    </recommendedName>
</protein>
<keyword evidence="5" id="KW-1185">Reference proteome</keyword>
<sequence>MEVCCSFKSIVGGMCGFDTRDRKKETQIIPLLACSKAISNHTASLGFSGPMDEVDLILSRAAVFTQPANINSMTICPLHREKLGLGWRRGSTARCRVPEALSNHDRRGKKWPKCDRGIGKIDSQIILKKTGVFLQIGSGICASCRKTLRLLVAEEKESSAIGSSTSRSTDASVLMQMENLNLKEKDEGEELEEEEEESEISFTPITGPILESSLYEPSFVEEKTVTPREKLNKFLISRDISPIRHSLETPWAEASERTKRLYTRKVRQVVNACLDEIVPGETETLLSSLVKSELDESAIDSSLMECLAECYNNADHWSSRRQILSIMADKVNFKDLQRWIPNLSRYRFNIARHHLLLHGRGANVQSVKGTRMYIAPEKLDHFLSFITSTHIIQDLPFGEKTLKLSTNTEIKVPNVVRSLIPEHIVLQYLSYCSDVGFVPMSRSTLLKVLSVCSASTRKSLQGLDYVSAAGAKAFDELEEVIDKLGDNYGKGFTWAKVQKEKLHLAKRYLKGDYKVHVSEESKVADHCRTYALSYPQDNDYITVCNHEHDSKCDRCELLPTLLREIKSVIGSVNCSAEERDEMEYEISQSIQSIEAWKAHLLRAINQDAARHEILENLNAQAVLVVTDWAMKFLPRKFRESQSDWFGKRGIPWHISVALRKNANDETELFTFVHAFESCNQDSSTVLAIVDDVFRQLKEIMPEVNSVYMRSDNAGCYHSAFTLLSVYHVASEHAIELKRFDFSDPQGGKGSCDRKAATIKSHMRTHLNSGHDIETASQMMTAIESSGGISGVLVTVSGPQPAAKSTPVKWEGVSFINNISYTQEGLHVWRAYGIGSGKFVPWSNFRQQVGSLPQLNKQKQSSSAEVSFQTAKARSKPKQTPVLEEAPQNRNNSDDDESCNDEGSDLFFCPEEGCVKSFLQYSSLEKHLDCGKHKYALEQETLYDKAMTMYATKLERGAGVLPEIVDERASMSVEDDGSVLPMGWALKSAGVQRKNLTVAQKNYLTEVFQVGERTGQKADPASVSKAMRRVKHSDGSNIFDKCDYLTPLQIAGFFSRLSAKKTYSVEQSSEEEELERNELITERAIEEMSNEVTTALALQHPIMYETYNICEIVGQSRLAKFSIRTLQNICAALELDVTSMTGKRKQPYMEIIEGIVARCGCKTSKAD</sequence>
<accession>A0ABN8LEY6</accession>
<evidence type="ECO:0000313" key="5">
    <source>
        <dbReference type="Proteomes" id="UP001159427"/>
    </source>
</evidence>
<evidence type="ECO:0000259" key="3">
    <source>
        <dbReference type="PROSITE" id="PS50157"/>
    </source>
</evidence>
<comment type="caution">
    <text evidence="4">The sequence shown here is derived from an EMBL/GenBank/DDBJ whole genome shotgun (WGS) entry which is preliminary data.</text>
</comment>
<keyword evidence="1" id="KW-0863">Zinc-finger</keyword>
<dbReference type="InterPro" id="IPR013087">
    <property type="entry name" value="Znf_C2H2_type"/>
</dbReference>
<name>A0ABN8LEY6_9CNID</name>
<dbReference type="PANTHER" id="PTHR33845:SF1">
    <property type="entry name" value="C2H2-TYPE DOMAIN-CONTAINING PROTEIN"/>
    <property type="match status" value="1"/>
</dbReference>
<feature type="domain" description="C2H2-type" evidence="3">
    <location>
        <begin position="906"/>
        <end position="932"/>
    </location>
</feature>
<dbReference type="Proteomes" id="UP001159427">
    <property type="component" value="Unassembled WGS sequence"/>
</dbReference>
<evidence type="ECO:0000256" key="2">
    <source>
        <dbReference type="SAM" id="MobiDB-lite"/>
    </source>
</evidence>